<evidence type="ECO:0000313" key="8">
    <source>
        <dbReference type="RefSeq" id="XP_018324798.1"/>
    </source>
</evidence>
<evidence type="ECO:0000256" key="2">
    <source>
        <dbReference type="ARBA" id="ARBA00008960"/>
    </source>
</evidence>
<dbReference type="InParanoid" id="A0A1W4WXD3"/>
<keyword evidence="3" id="KW-0964">Secreted</keyword>
<evidence type="ECO:0000256" key="1">
    <source>
        <dbReference type="ARBA" id="ARBA00004613"/>
    </source>
</evidence>
<feature type="signal peptide" evidence="6">
    <location>
        <begin position="1"/>
        <end position="23"/>
    </location>
</feature>
<feature type="chain" id="PRO_5010718237" evidence="6">
    <location>
        <begin position="24"/>
        <end position="187"/>
    </location>
</feature>
<dbReference type="RefSeq" id="XP_018324798.1">
    <property type="nucleotide sequence ID" value="XM_018469296.1"/>
</dbReference>
<dbReference type="InterPro" id="IPR031420">
    <property type="entry name" value="UPF0669"/>
</dbReference>
<evidence type="ECO:0000256" key="4">
    <source>
        <dbReference type="ARBA" id="ARBA00022729"/>
    </source>
</evidence>
<dbReference type="PANTHER" id="PTHR31703">
    <property type="entry name" value="UPF0669 PROTEIN C6ORF120"/>
    <property type="match status" value="1"/>
</dbReference>
<dbReference type="AlphaFoldDB" id="A0A1W4WXD3"/>
<accession>A0A1W4WXD3</accession>
<gene>
    <name evidence="8" type="primary">LOC108736744</name>
</gene>
<reference evidence="8" key="1">
    <citation type="submission" date="2025-08" db="UniProtKB">
        <authorList>
            <consortium name="RefSeq"/>
        </authorList>
    </citation>
    <scope>IDENTIFICATION</scope>
    <source>
        <tissue evidence="8">Entire body</tissue>
    </source>
</reference>
<organism evidence="7 8">
    <name type="scientific">Agrilus planipennis</name>
    <name type="common">Emerald ash borer</name>
    <name type="synonym">Agrilus marcopoli</name>
    <dbReference type="NCBI Taxonomy" id="224129"/>
    <lineage>
        <taxon>Eukaryota</taxon>
        <taxon>Metazoa</taxon>
        <taxon>Ecdysozoa</taxon>
        <taxon>Arthropoda</taxon>
        <taxon>Hexapoda</taxon>
        <taxon>Insecta</taxon>
        <taxon>Pterygota</taxon>
        <taxon>Neoptera</taxon>
        <taxon>Endopterygota</taxon>
        <taxon>Coleoptera</taxon>
        <taxon>Polyphaga</taxon>
        <taxon>Elateriformia</taxon>
        <taxon>Buprestoidea</taxon>
        <taxon>Buprestidae</taxon>
        <taxon>Agrilinae</taxon>
        <taxon>Agrilus</taxon>
    </lineage>
</organism>
<sequence>MLRFANFHALIFVIFAISSTGEGKILLHSVEGEVSAENFTYWSLTYIGNLILAVNSTEGDVDIYVSESLSKPGYEPSLYDLHSATCGIDIIEIPKSFKRPIGVGLYGHFLHNISKYVLEVYLDTERRYERWDHEGHHQGVTFSEAPKLKTPDKPVADNNSNLRSKLRTVIARSGFWAFLELFEILLF</sequence>
<evidence type="ECO:0000256" key="3">
    <source>
        <dbReference type="ARBA" id="ARBA00022525"/>
    </source>
</evidence>
<dbReference type="PANTHER" id="PTHR31703:SF2">
    <property type="entry name" value="UPF0669 PROTEIN C6ORF120"/>
    <property type="match status" value="1"/>
</dbReference>
<dbReference type="Proteomes" id="UP000192223">
    <property type="component" value="Unplaced"/>
</dbReference>
<name>A0A1W4WXD3_AGRPL</name>
<keyword evidence="4 6" id="KW-0732">Signal</keyword>
<proteinExistence type="inferred from homology"/>
<evidence type="ECO:0000313" key="7">
    <source>
        <dbReference type="Proteomes" id="UP000192223"/>
    </source>
</evidence>
<dbReference type="OrthoDB" id="10046613at2759"/>
<comment type="similarity">
    <text evidence="2">Belongs to the UPF0669 family.</text>
</comment>
<keyword evidence="5" id="KW-0325">Glycoprotein</keyword>
<protein>
    <submittedName>
        <fullName evidence="8">UPF0669 protein v1g209471</fullName>
    </submittedName>
</protein>
<keyword evidence="7" id="KW-1185">Reference proteome</keyword>
<dbReference type="GeneID" id="108736744"/>
<dbReference type="Pfam" id="PF17065">
    <property type="entry name" value="UPF0669"/>
    <property type="match status" value="1"/>
</dbReference>
<evidence type="ECO:0000256" key="5">
    <source>
        <dbReference type="ARBA" id="ARBA00023180"/>
    </source>
</evidence>
<dbReference type="GO" id="GO:0005576">
    <property type="term" value="C:extracellular region"/>
    <property type="evidence" value="ECO:0007669"/>
    <property type="project" value="UniProtKB-SubCell"/>
</dbReference>
<dbReference type="KEGG" id="apln:108736744"/>
<comment type="subcellular location">
    <subcellularLocation>
        <location evidence="1">Secreted</location>
    </subcellularLocation>
</comment>
<evidence type="ECO:0000256" key="6">
    <source>
        <dbReference type="SAM" id="SignalP"/>
    </source>
</evidence>